<dbReference type="InterPro" id="IPR023366">
    <property type="entry name" value="ATP_synth_asu-like_sf"/>
</dbReference>
<dbReference type="InterPro" id="IPR026017">
    <property type="entry name" value="Lumazine-bd_dom"/>
</dbReference>
<accession>A0A2W2DYH4</accession>
<evidence type="ECO:0000313" key="6">
    <source>
        <dbReference type="Proteomes" id="UP000248749"/>
    </source>
</evidence>
<keyword evidence="1" id="KW-0677">Repeat</keyword>
<keyword evidence="6" id="KW-1185">Reference proteome</keyword>
<dbReference type="PANTHER" id="PTHR21098">
    <property type="entry name" value="RIBOFLAVIN SYNTHASE ALPHA CHAIN"/>
    <property type="match status" value="1"/>
</dbReference>
<comment type="caution">
    <text evidence="5">The sequence shown here is derived from an EMBL/GenBank/DDBJ whole genome shotgun (WGS) entry which is preliminary data.</text>
</comment>
<proteinExistence type="predicted"/>
<dbReference type="PANTHER" id="PTHR21098:SF0">
    <property type="entry name" value="RIBOFLAVIN SYNTHASE"/>
    <property type="match status" value="1"/>
</dbReference>
<dbReference type="GO" id="GO:0004746">
    <property type="term" value="F:riboflavin synthase activity"/>
    <property type="evidence" value="ECO:0007669"/>
    <property type="project" value="TreeGrafter"/>
</dbReference>
<dbReference type="Pfam" id="PF00677">
    <property type="entry name" value="Lum_binding"/>
    <property type="match status" value="1"/>
</dbReference>
<dbReference type="Proteomes" id="UP000248749">
    <property type="component" value="Unassembled WGS sequence"/>
</dbReference>
<dbReference type="AlphaFoldDB" id="A0A2W2DYH4"/>
<dbReference type="Gene3D" id="2.40.30.20">
    <property type="match status" value="1"/>
</dbReference>
<dbReference type="InterPro" id="IPR017938">
    <property type="entry name" value="Riboflavin_synthase-like_b-brl"/>
</dbReference>
<gene>
    <name evidence="5" type="ORF">C1I99_14490</name>
</gene>
<reference evidence="5 6" key="1">
    <citation type="submission" date="2018-01" db="EMBL/GenBank/DDBJ databases">
        <title>Draft genome sequence of Salinispora sp. 13K206.</title>
        <authorList>
            <person name="Sahin N."/>
            <person name="Saygin H."/>
            <person name="Ay H."/>
        </authorList>
    </citation>
    <scope>NUCLEOTIDE SEQUENCE [LARGE SCALE GENOMIC DNA]</scope>
    <source>
        <strain evidence="5 6">13K206</strain>
    </source>
</reference>
<evidence type="ECO:0000256" key="3">
    <source>
        <dbReference type="SAM" id="MobiDB-lite"/>
    </source>
</evidence>
<organism evidence="5 6">
    <name type="scientific">Micromonospora deserti</name>
    <dbReference type="NCBI Taxonomy" id="2070366"/>
    <lineage>
        <taxon>Bacteria</taxon>
        <taxon>Bacillati</taxon>
        <taxon>Actinomycetota</taxon>
        <taxon>Actinomycetes</taxon>
        <taxon>Micromonosporales</taxon>
        <taxon>Micromonosporaceae</taxon>
        <taxon>Micromonospora</taxon>
    </lineage>
</organism>
<feature type="region of interest" description="Disordered" evidence="3">
    <location>
        <begin position="1"/>
        <end position="20"/>
    </location>
</feature>
<evidence type="ECO:0000256" key="1">
    <source>
        <dbReference type="ARBA" id="ARBA00022737"/>
    </source>
</evidence>
<feature type="domain" description="Lumazine-binding" evidence="4">
    <location>
        <begin position="28"/>
        <end position="115"/>
    </location>
</feature>
<evidence type="ECO:0000259" key="4">
    <source>
        <dbReference type="PROSITE" id="PS51177"/>
    </source>
</evidence>
<dbReference type="GO" id="GO:0009231">
    <property type="term" value="P:riboflavin biosynthetic process"/>
    <property type="evidence" value="ECO:0007669"/>
    <property type="project" value="TreeGrafter"/>
</dbReference>
<dbReference type="PROSITE" id="PS51177">
    <property type="entry name" value="LUMAZINE_BIND"/>
    <property type="match status" value="1"/>
</dbReference>
<evidence type="ECO:0000256" key="2">
    <source>
        <dbReference type="PROSITE-ProRule" id="PRU00524"/>
    </source>
</evidence>
<feature type="repeat" description="Lumazine-binding" evidence="2">
    <location>
        <begin position="28"/>
        <end position="115"/>
    </location>
</feature>
<dbReference type="EMBL" id="POUB01000085">
    <property type="protein sequence ID" value="PZF97933.1"/>
    <property type="molecule type" value="Genomic_DNA"/>
</dbReference>
<dbReference type="SUPFAM" id="SSF63380">
    <property type="entry name" value="Riboflavin synthase domain-like"/>
    <property type="match status" value="1"/>
</dbReference>
<evidence type="ECO:0000313" key="5">
    <source>
        <dbReference type="EMBL" id="PZF97933.1"/>
    </source>
</evidence>
<dbReference type="InterPro" id="IPR001783">
    <property type="entry name" value="Lumazine-bd"/>
</dbReference>
<protein>
    <recommendedName>
        <fullName evidence="4">Lumazine-binding domain-containing protein</fullName>
    </recommendedName>
</protein>
<sequence>MDPRPTPARHTGQRGDSLAVGDPLGGHLIQGNADAVGKVVRVDDDGATRRLWIKPPERFIPLVVAKGQIAVDGVSLTAVMLSAAVRSGAVAMVRRSVSRPSRAGVCQGSVLPRCA</sequence>
<name>A0A2W2DYH4_9ACTN</name>